<comment type="caution">
    <text evidence="1">The sequence shown here is derived from an EMBL/GenBank/DDBJ whole genome shotgun (WGS) entry which is preliminary data.</text>
</comment>
<evidence type="ECO:0000313" key="1">
    <source>
        <dbReference type="EMBL" id="KAK4327405.1"/>
    </source>
</evidence>
<proteinExistence type="predicted"/>
<evidence type="ECO:0008006" key="3">
    <source>
        <dbReference type="Google" id="ProtNLM"/>
    </source>
</evidence>
<keyword evidence="2" id="KW-1185">Reference proteome</keyword>
<dbReference type="AlphaFoldDB" id="A0AAE1QIM8"/>
<gene>
    <name evidence="1" type="ORF">Pmani_002070</name>
</gene>
<organism evidence="1 2">
    <name type="scientific">Petrolisthes manimaculis</name>
    <dbReference type="NCBI Taxonomy" id="1843537"/>
    <lineage>
        <taxon>Eukaryota</taxon>
        <taxon>Metazoa</taxon>
        <taxon>Ecdysozoa</taxon>
        <taxon>Arthropoda</taxon>
        <taxon>Crustacea</taxon>
        <taxon>Multicrustacea</taxon>
        <taxon>Malacostraca</taxon>
        <taxon>Eumalacostraca</taxon>
        <taxon>Eucarida</taxon>
        <taxon>Decapoda</taxon>
        <taxon>Pleocyemata</taxon>
        <taxon>Anomura</taxon>
        <taxon>Galatheoidea</taxon>
        <taxon>Porcellanidae</taxon>
        <taxon>Petrolisthes</taxon>
    </lineage>
</organism>
<reference evidence="1" key="1">
    <citation type="submission" date="2023-11" db="EMBL/GenBank/DDBJ databases">
        <title>Genome assemblies of two species of porcelain crab, Petrolisthes cinctipes and Petrolisthes manimaculis (Anomura: Porcellanidae).</title>
        <authorList>
            <person name="Angst P."/>
        </authorList>
    </citation>
    <scope>NUCLEOTIDE SEQUENCE</scope>
    <source>
        <strain evidence="1">PB745_02</strain>
        <tissue evidence="1">Gill</tissue>
    </source>
</reference>
<evidence type="ECO:0000313" key="2">
    <source>
        <dbReference type="Proteomes" id="UP001292094"/>
    </source>
</evidence>
<sequence>MSAAYEAWTRFNTFTKENEDAMEKYILEFVKRNAVLEKYKQALKKFFGSQDVLSLGAVSGNGKSETPAVVVKTEQVFSTEEVNVVNRGRGRGEFRRSRGRGNIVNRTEKSVQQNSVDRYGNVRKCYVCGSEYHLSPACPKNTNDYVNSADEEGKKEIETYAAVESPGTMSVLMTETICYAVLDTACSSTVCGVDWLRAYIQTLSEDEKSSIQEESSEATFRFGDGNM</sequence>
<dbReference type="Proteomes" id="UP001292094">
    <property type="component" value="Unassembled WGS sequence"/>
</dbReference>
<accession>A0AAE1QIM8</accession>
<name>A0AAE1QIM8_9EUCA</name>
<dbReference type="EMBL" id="JAWZYT010000149">
    <property type="protein sequence ID" value="KAK4327405.1"/>
    <property type="molecule type" value="Genomic_DNA"/>
</dbReference>
<protein>
    <recommendedName>
        <fullName evidence="3">CCHC-type domain-containing protein</fullName>
    </recommendedName>
</protein>